<organism evidence="8 9">
    <name type="scientific">Friedmanniomyces endolithicus</name>
    <dbReference type="NCBI Taxonomy" id="329885"/>
    <lineage>
        <taxon>Eukaryota</taxon>
        <taxon>Fungi</taxon>
        <taxon>Dikarya</taxon>
        <taxon>Ascomycota</taxon>
        <taxon>Pezizomycotina</taxon>
        <taxon>Dothideomycetes</taxon>
        <taxon>Dothideomycetidae</taxon>
        <taxon>Mycosphaerellales</taxon>
        <taxon>Teratosphaeriaceae</taxon>
        <taxon>Friedmanniomyces</taxon>
    </lineage>
</organism>
<dbReference type="GO" id="GO:0003939">
    <property type="term" value="F:L-iditol 2-dehydrogenase (NAD+) activity"/>
    <property type="evidence" value="ECO:0007669"/>
    <property type="project" value="TreeGrafter"/>
</dbReference>
<evidence type="ECO:0000256" key="5">
    <source>
        <dbReference type="ARBA" id="ARBA00023002"/>
    </source>
</evidence>
<evidence type="ECO:0000313" key="9">
    <source>
        <dbReference type="Proteomes" id="UP000310066"/>
    </source>
</evidence>
<keyword evidence="5" id="KW-0560">Oxidoreductase</keyword>
<protein>
    <recommendedName>
        <fullName evidence="7">Alcohol dehydrogenase-like C-terminal domain-containing protein</fullName>
    </recommendedName>
</protein>
<dbReference type="InterPro" id="IPR036291">
    <property type="entry name" value="NAD(P)-bd_dom_sf"/>
</dbReference>
<dbReference type="InterPro" id="IPR013149">
    <property type="entry name" value="ADH-like_C"/>
</dbReference>
<dbReference type="GO" id="GO:0006062">
    <property type="term" value="P:sorbitol catabolic process"/>
    <property type="evidence" value="ECO:0007669"/>
    <property type="project" value="TreeGrafter"/>
</dbReference>
<dbReference type="Gene3D" id="3.40.50.720">
    <property type="entry name" value="NAD(P)-binding Rossmann-like Domain"/>
    <property type="match status" value="1"/>
</dbReference>
<dbReference type="GO" id="GO:0046872">
    <property type="term" value="F:metal ion binding"/>
    <property type="evidence" value="ECO:0007669"/>
    <property type="project" value="UniProtKB-KW"/>
</dbReference>
<name>A0A4U0U954_9PEZI</name>
<keyword evidence="6" id="KW-0520">NAD</keyword>
<gene>
    <name evidence="8" type="ORF">B0A54_16603</name>
</gene>
<evidence type="ECO:0000259" key="7">
    <source>
        <dbReference type="Pfam" id="PF00107"/>
    </source>
</evidence>
<evidence type="ECO:0000256" key="3">
    <source>
        <dbReference type="ARBA" id="ARBA00022723"/>
    </source>
</evidence>
<dbReference type="PANTHER" id="PTHR43161">
    <property type="entry name" value="SORBITOL DEHYDROGENASE"/>
    <property type="match status" value="1"/>
</dbReference>
<reference evidence="8 9" key="1">
    <citation type="submission" date="2017-03" db="EMBL/GenBank/DDBJ databases">
        <title>Genomes of endolithic fungi from Antarctica.</title>
        <authorList>
            <person name="Coleine C."/>
            <person name="Masonjones S."/>
            <person name="Stajich J.E."/>
        </authorList>
    </citation>
    <scope>NUCLEOTIDE SEQUENCE [LARGE SCALE GENOMIC DNA]</scope>
    <source>
        <strain evidence="8 9">CCFEE 5311</strain>
    </source>
</reference>
<dbReference type="FunFam" id="3.40.50.720:FF:000068">
    <property type="entry name" value="Sorbitol dehydrogenase"/>
    <property type="match status" value="1"/>
</dbReference>
<dbReference type="AlphaFoldDB" id="A0A4U0U954"/>
<sequence length="244" mass="26033">MKFAASPPTTHGTLTKIFKSPEDYCYKLPQAMSLQEGVLIEPLAVAVHALRLAGPMDPRRAVVVFGAGTVGLLCGRTAKALGADRVSMVDISPVRLDFAASYVGCQTFAVDLTQTAQQVAQSIRDKHSLTPNCVTVVVDASGAESSMRVGVELLQTGGTFVQVGMGKDEVMYPIMSVCTKELTIKGSFRYGHGDYADAVALASSGKVTVKELITKVVPFNDTVTAWDTTRRGEGIKTLIKVMDD</sequence>
<dbReference type="SUPFAM" id="SSF50129">
    <property type="entry name" value="GroES-like"/>
    <property type="match status" value="1"/>
</dbReference>
<dbReference type="InterPro" id="IPR011032">
    <property type="entry name" value="GroES-like_sf"/>
</dbReference>
<evidence type="ECO:0000256" key="4">
    <source>
        <dbReference type="ARBA" id="ARBA00022833"/>
    </source>
</evidence>
<evidence type="ECO:0000256" key="2">
    <source>
        <dbReference type="ARBA" id="ARBA00008072"/>
    </source>
</evidence>
<dbReference type="STRING" id="329885.A0A4U0U954"/>
<feature type="domain" description="Alcohol dehydrogenase-like C-terminal" evidence="7">
    <location>
        <begin position="70"/>
        <end position="203"/>
    </location>
</feature>
<proteinExistence type="inferred from homology"/>
<evidence type="ECO:0000256" key="1">
    <source>
        <dbReference type="ARBA" id="ARBA00001947"/>
    </source>
</evidence>
<dbReference type="SUPFAM" id="SSF51735">
    <property type="entry name" value="NAD(P)-binding Rossmann-fold domains"/>
    <property type="match status" value="1"/>
</dbReference>
<comment type="caution">
    <text evidence="8">The sequence shown here is derived from an EMBL/GenBank/DDBJ whole genome shotgun (WGS) entry which is preliminary data.</text>
</comment>
<accession>A0A4U0U954</accession>
<dbReference type="OrthoDB" id="3941538at2759"/>
<comment type="cofactor">
    <cofactor evidence="1">
        <name>Zn(2+)</name>
        <dbReference type="ChEBI" id="CHEBI:29105"/>
    </cofactor>
</comment>
<keyword evidence="3" id="KW-0479">Metal-binding</keyword>
<evidence type="ECO:0000313" key="8">
    <source>
        <dbReference type="EMBL" id="TKA31863.1"/>
    </source>
</evidence>
<dbReference type="EMBL" id="NAJP01000094">
    <property type="protein sequence ID" value="TKA31863.1"/>
    <property type="molecule type" value="Genomic_DNA"/>
</dbReference>
<evidence type="ECO:0000256" key="6">
    <source>
        <dbReference type="ARBA" id="ARBA00023027"/>
    </source>
</evidence>
<dbReference type="Gene3D" id="3.90.180.10">
    <property type="entry name" value="Medium-chain alcohol dehydrogenases, catalytic domain"/>
    <property type="match status" value="1"/>
</dbReference>
<dbReference type="Proteomes" id="UP000310066">
    <property type="component" value="Unassembled WGS sequence"/>
</dbReference>
<dbReference type="Pfam" id="PF00107">
    <property type="entry name" value="ADH_zinc_N"/>
    <property type="match status" value="1"/>
</dbReference>
<comment type="similarity">
    <text evidence="2">Belongs to the zinc-containing alcohol dehydrogenase family.</text>
</comment>
<keyword evidence="4" id="KW-0862">Zinc</keyword>
<dbReference type="PANTHER" id="PTHR43161:SF9">
    <property type="entry name" value="SORBITOL DEHYDROGENASE"/>
    <property type="match status" value="1"/>
</dbReference>